<dbReference type="GeneID" id="71991731"/>
<dbReference type="Proteomes" id="UP000756132">
    <property type="component" value="Chromosome 10"/>
</dbReference>
<sequence length="743" mass="84179">MADKPAKFDVYARPYVPQELKYAPAPSIHYYDYVLSFAGRWLDRSRDAGTTQNQDEPVEFETTSPADKEAYVPFFSRAFTREVEALQTECEEYDIVPGLRENNIRVEVGDIVHVRQLRLDHRGELLTNTITDAAGMAIVTAYPVDVQHDAVVCAINRQYEVLTLRIDQLFPGGYVFNVCFTLQHTRLEALHTALYEADHALRYTENTWLRSMLFPENCDCAMQRRLNPMFSTLAVFDCSLNSDQKRAVEAVLDQKYGTVPYIYRGRREQAKHSDSAHLLLCAPSDQASDTLVERLARHLQPANLLRLNSSTRSAAEVPASILPWCYMADNLFTLPEFPVIMEKRVVVVTCRDADMLHKARLCNRDIFQLECNIHAKLHRTAPLVVPRLHWTSVIIDEAAQALEMEALLPLLVVAPPNVAAPEVIRPSVIMVGDEHQLGPRTASKDPAIQRSLFERILARPQSKGVIKPLTQGMLPILRPPFTNLIRNYRSHPAILAIPSSLFYNDTLEPHAKNTDALLAWSGFEGRQMPVLFTDVRAPDECQLDGGGWYNEGEAEVALTTAQSFLSEGLLEQQEICIISPFRAQVKAFQGLESRLVILCTTRTRDRFVDQDIAKGLGVIHEPRRFNVALTRAKERLIVIGNPHALDQDDDWAPFLAFCQRNSAWRSEHEDDWQAPHSSKIKTSRLEKRIAYRNGVETRANGIERRLGNLKFGMSEDETIWQSGVAVEKMLEEEDGENEVTAHE</sequence>
<dbReference type="PANTHER" id="PTHR10887">
    <property type="entry name" value="DNA2/NAM7 HELICASE FAMILY"/>
    <property type="match status" value="1"/>
</dbReference>
<dbReference type="KEGG" id="ffu:CLAFUR5_11853"/>
<evidence type="ECO:0000259" key="3">
    <source>
        <dbReference type="Pfam" id="PF13087"/>
    </source>
</evidence>
<dbReference type="InterPro" id="IPR045055">
    <property type="entry name" value="DNA2/NAM7-like"/>
</dbReference>
<gene>
    <name evidence="4" type="ORF">CLAFUR5_11853</name>
</gene>
<reference evidence="4" key="2">
    <citation type="journal article" date="2022" name="Microb. Genom.">
        <title>A chromosome-scale genome assembly of the tomato pathogen Cladosporium fulvum reveals a compartmentalized genome architecture and the presence of a dispensable chromosome.</title>
        <authorList>
            <person name="Zaccaron A.Z."/>
            <person name="Chen L.H."/>
            <person name="Samaras A."/>
            <person name="Stergiopoulos I."/>
        </authorList>
    </citation>
    <scope>NUCLEOTIDE SEQUENCE</scope>
    <source>
        <strain evidence="4">Race5_Kim</strain>
    </source>
</reference>
<reference evidence="4" key="1">
    <citation type="submission" date="2021-12" db="EMBL/GenBank/DDBJ databases">
        <authorList>
            <person name="Zaccaron A."/>
            <person name="Stergiopoulos I."/>
        </authorList>
    </citation>
    <scope>NUCLEOTIDE SEQUENCE</scope>
    <source>
        <strain evidence="4">Race5_Kim</strain>
    </source>
</reference>
<keyword evidence="5" id="KW-1185">Reference proteome</keyword>
<protein>
    <submittedName>
        <fullName evidence="4">RNA helicase SDE3</fullName>
    </submittedName>
</protein>
<dbReference type="InterPro" id="IPR047187">
    <property type="entry name" value="SF1_C_Upf1"/>
</dbReference>
<dbReference type="GO" id="GO:0005829">
    <property type="term" value="C:cytosol"/>
    <property type="evidence" value="ECO:0007669"/>
    <property type="project" value="TreeGrafter"/>
</dbReference>
<keyword evidence="1 4" id="KW-0378">Hydrolase</keyword>
<dbReference type="InterPro" id="IPR041677">
    <property type="entry name" value="DNA2/NAM7_AAA_11"/>
</dbReference>
<organism evidence="4 5">
    <name type="scientific">Passalora fulva</name>
    <name type="common">Tomato leaf mold</name>
    <name type="synonym">Cladosporium fulvum</name>
    <dbReference type="NCBI Taxonomy" id="5499"/>
    <lineage>
        <taxon>Eukaryota</taxon>
        <taxon>Fungi</taxon>
        <taxon>Dikarya</taxon>
        <taxon>Ascomycota</taxon>
        <taxon>Pezizomycotina</taxon>
        <taxon>Dothideomycetes</taxon>
        <taxon>Dothideomycetidae</taxon>
        <taxon>Mycosphaerellales</taxon>
        <taxon>Mycosphaerellaceae</taxon>
        <taxon>Fulvia</taxon>
    </lineage>
</organism>
<keyword evidence="1 4" id="KW-0067">ATP-binding</keyword>
<dbReference type="Gene3D" id="3.40.50.300">
    <property type="entry name" value="P-loop containing nucleotide triphosphate hydrolases"/>
    <property type="match status" value="3"/>
</dbReference>
<evidence type="ECO:0000256" key="1">
    <source>
        <dbReference type="ARBA" id="ARBA00022806"/>
    </source>
</evidence>
<accession>A0A9Q8PIG1</accession>
<keyword evidence="1 4" id="KW-0547">Nucleotide-binding</keyword>
<evidence type="ECO:0000259" key="2">
    <source>
        <dbReference type="Pfam" id="PF13086"/>
    </source>
</evidence>
<name>A0A9Q8PIG1_PASFU</name>
<feature type="domain" description="DNA2/NAM7 helicase-like C-terminal" evidence="3">
    <location>
        <begin position="460"/>
        <end position="587"/>
    </location>
</feature>
<proteinExistence type="predicted"/>
<dbReference type="OrthoDB" id="6513042at2759"/>
<feature type="domain" description="DNA2/NAM7 helicase helicase" evidence="2">
    <location>
        <begin position="392"/>
        <end position="444"/>
    </location>
</feature>
<dbReference type="GO" id="GO:0035194">
    <property type="term" value="P:regulatory ncRNA-mediated post-transcriptional gene silencing"/>
    <property type="evidence" value="ECO:0007669"/>
    <property type="project" value="TreeGrafter"/>
</dbReference>
<dbReference type="AlphaFoldDB" id="A0A9Q8PIG1"/>
<dbReference type="GO" id="GO:0004386">
    <property type="term" value="F:helicase activity"/>
    <property type="evidence" value="ECO:0007669"/>
    <property type="project" value="UniProtKB-KW"/>
</dbReference>
<dbReference type="PANTHER" id="PTHR10887:SF419">
    <property type="entry name" value="RNA HELICASE MOV10L1"/>
    <property type="match status" value="1"/>
</dbReference>
<dbReference type="EMBL" id="CP090172">
    <property type="protein sequence ID" value="UJO23026.1"/>
    <property type="molecule type" value="Genomic_DNA"/>
</dbReference>
<keyword evidence="1 4" id="KW-0347">Helicase</keyword>
<dbReference type="RefSeq" id="XP_047767392.1">
    <property type="nucleotide sequence ID" value="XM_047911001.1"/>
</dbReference>
<dbReference type="Pfam" id="PF13086">
    <property type="entry name" value="AAA_11"/>
    <property type="match status" value="1"/>
</dbReference>
<dbReference type="SUPFAM" id="SSF52540">
    <property type="entry name" value="P-loop containing nucleoside triphosphate hydrolases"/>
    <property type="match status" value="1"/>
</dbReference>
<evidence type="ECO:0000313" key="4">
    <source>
        <dbReference type="EMBL" id="UJO23026.1"/>
    </source>
</evidence>
<evidence type="ECO:0000313" key="5">
    <source>
        <dbReference type="Proteomes" id="UP000756132"/>
    </source>
</evidence>
<dbReference type="Pfam" id="PF13087">
    <property type="entry name" value="AAA_12"/>
    <property type="match status" value="1"/>
</dbReference>
<dbReference type="CDD" id="cd18808">
    <property type="entry name" value="SF1_C_Upf1"/>
    <property type="match status" value="1"/>
</dbReference>
<dbReference type="InterPro" id="IPR041679">
    <property type="entry name" value="DNA2/NAM7-like_C"/>
</dbReference>
<dbReference type="InterPro" id="IPR027417">
    <property type="entry name" value="P-loop_NTPase"/>
</dbReference>